<feature type="binding site" evidence="3">
    <location>
        <position position="84"/>
    </location>
    <ligand>
        <name>Fe cation</name>
        <dbReference type="ChEBI" id="CHEBI:24875"/>
    </ligand>
</feature>
<dbReference type="Proteomes" id="UP000295517">
    <property type="component" value="Chromosome"/>
</dbReference>
<feature type="binding site" evidence="3">
    <location>
        <position position="131"/>
    </location>
    <ligand>
        <name>Fe cation</name>
        <dbReference type="ChEBI" id="CHEBI:24875"/>
    </ligand>
</feature>
<dbReference type="PATRIC" id="fig|454.4.peg.19"/>
<dbReference type="GO" id="GO:0004322">
    <property type="term" value="F:ferroxidase activity"/>
    <property type="evidence" value="ECO:0007669"/>
    <property type="project" value="TreeGrafter"/>
</dbReference>
<evidence type="ECO:0000256" key="1">
    <source>
        <dbReference type="ARBA" id="ARBA00022434"/>
    </source>
</evidence>
<feature type="binding site" evidence="3">
    <location>
        <position position="163"/>
    </location>
    <ligand>
        <name>Fe cation</name>
        <dbReference type="ChEBI" id="CHEBI:24875"/>
    </ligand>
</feature>
<dbReference type="EMBL" id="CP038254">
    <property type="protein sequence ID" value="QBR84438.1"/>
    <property type="molecule type" value="Genomic_DNA"/>
</dbReference>
<dbReference type="InterPro" id="IPR014490">
    <property type="entry name" value="Dps-like"/>
</dbReference>
<dbReference type="Gene3D" id="1.20.1260.10">
    <property type="match status" value="1"/>
</dbReference>
<evidence type="ECO:0000256" key="3">
    <source>
        <dbReference type="PIRSR" id="PIRSR018063-50"/>
    </source>
</evidence>
<dbReference type="InterPro" id="IPR009078">
    <property type="entry name" value="Ferritin-like_SF"/>
</dbReference>
<reference evidence="6 8" key="2">
    <citation type="submission" date="2019-03" db="EMBL/GenBank/DDBJ databases">
        <title>Diverse conjugative elements silence natural transformation in Legionella species.</title>
        <authorList>
            <person name="Durieux I."/>
            <person name="Ginevra C."/>
            <person name="Attaiech L."/>
            <person name="Picq K."/>
            <person name="Juan P.A."/>
            <person name="Jarraud S."/>
            <person name="Charpentier X."/>
        </authorList>
    </citation>
    <scope>NUCLEOTIDE SEQUENCE [LARGE SCALE GENOMIC DNA]</scope>
    <source>
        <strain evidence="6 8">HL-0427-4011</strain>
    </source>
</reference>
<evidence type="ECO:0000313" key="5">
    <source>
        <dbReference type="EMBL" id="KTD35126.1"/>
    </source>
</evidence>
<keyword evidence="1" id="KW-0409">Iron storage</keyword>
<dbReference type="EC" id="1.16.-.-" evidence="5"/>
<dbReference type="PANTHER" id="PTHR30295:SF1">
    <property type="entry name" value="DNA PROTECTION DURING STARVATION PROTEIN"/>
    <property type="match status" value="1"/>
</dbReference>
<dbReference type="AlphaFoldDB" id="A0A0W0WSM8"/>
<feature type="binding site" evidence="3">
    <location>
        <position position="166"/>
    </location>
    <ligand>
        <name>Fe cation</name>
        <dbReference type="ChEBI" id="CHEBI:24875"/>
    </ligand>
</feature>
<dbReference type="InterPro" id="IPR008331">
    <property type="entry name" value="Ferritin_DPS_dom"/>
</dbReference>
<sequence length="182" mass="20607">MKDKDFIKHIKKIREDARQHLKRGPVTENYGLDLKYVHDLLNSALATELICSLRYRKHYYQAAALGASVAAGEFLEHANQETDHANQIAQRIVQLGGEPDFSPNGLSERSHSDYVDCPDIECMVKENLIAERIAIDIYREMVHKIGNADPTTRHLLEGILAVEEEHADDLLDLAAEYKISLD</sequence>
<dbReference type="PIRSF" id="PIRSF018063">
    <property type="entry name" value="Ferrtn_UCP018063"/>
    <property type="match status" value="1"/>
</dbReference>
<dbReference type="GO" id="GO:0008199">
    <property type="term" value="F:ferric iron binding"/>
    <property type="evidence" value="ECO:0007669"/>
    <property type="project" value="InterPro"/>
</dbReference>
<dbReference type="SUPFAM" id="SSF47240">
    <property type="entry name" value="Ferritin-like"/>
    <property type="match status" value="1"/>
</dbReference>
<dbReference type="Pfam" id="PF00210">
    <property type="entry name" value="Ferritin"/>
    <property type="match status" value="1"/>
</dbReference>
<keyword evidence="5" id="KW-0560">Oxidoreductase</keyword>
<dbReference type="STRING" id="454.Lisr_0018"/>
<dbReference type="GO" id="GO:0005829">
    <property type="term" value="C:cytosol"/>
    <property type="evidence" value="ECO:0007669"/>
    <property type="project" value="TreeGrafter"/>
</dbReference>
<evidence type="ECO:0000313" key="8">
    <source>
        <dbReference type="Proteomes" id="UP000295517"/>
    </source>
</evidence>
<feature type="domain" description="Ferritin/DPS" evidence="4">
    <location>
        <begin position="39"/>
        <end position="174"/>
    </location>
</feature>
<feature type="binding site" evidence="3">
    <location>
        <position position="48"/>
    </location>
    <ligand>
        <name>Fe cation</name>
        <dbReference type="ChEBI" id="CHEBI:24875"/>
    </ligand>
</feature>
<proteinExistence type="predicted"/>
<keyword evidence="2 3" id="KW-0408">Iron</keyword>
<keyword evidence="3" id="KW-0479">Metal-binding</keyword>
<dbReference type="Proteomes" id="UP000054761">
    <property type="component" value="Unassembled WGS sequence"/>
</dbReference>
<dbReference type="InterPro" id="IPR012347">
    <property type="entry name" value="Ferritin-like"/>
</dbReference>
<dbReference type="GO" id="GO:0006879">
    <property type="term" value="P:intracellular iron ion homeostasis"/>
    <property type="evidence" value="ECO:0007669"/>
    <property type="project" value="UniProtKB-KW"/>
</dbReference>
<dbReference type="RefSeq" id="WP_058500413.1">
    <property type="nucleotide sequence ID" value="NZ_CAAAJA010000016.1"/>
</dbReference>
<dbReference type="EMBL" id="LNYH01000002">
    <property type="protein sequence ID" value="KTD35126.1"/>
    <property type="molecule type" value="Genomic_DNA"/>
</dbReference>
<accession>A0A0W0WSM8</accession>
<dbReference type="OrthoDB" id="4271929at2"/>
<evidence type="ECO:0000313" key="7">
    <source>
        <dbReference type="Proteomes" id="UP000054761"/>
    </source>
</evidence>
<evidence type="ECO:0000313" key="6">
    <source>
        <dbReference type="EMBL" id="QBR84438.1"/>
    </source>
</evidence>
<keyword evidence="7" id="KW-1185">Reference proteome</keyword>
<dbReference type="GO" id="GO:0020037">
    <property type="term" value="F:heme binding"/>
    <property type="evidence" value="ECO:0007669"/>
    <property type="project" value="TreeGrafter"/>
</dbReference>
<evidence type="ECO:0000259" key="4">
    <source>
        <dbReference type="Pfam" id="PF00210"/>
    </source>
</evidence>
<reference evidence="5 7" key="1">
    <citation type="submission" date="2015-11" db="EMBL/GenBank/DDBJ databases">
        <title>Genomic analysis of 38 Legionella species identifies large and diverse effector repertoires.</title>
        <authorList>
            <person name="Burstein D."/>
            <person name="Amaro F."/>
            <person name="Zusman T."/>
            <person name="Lifshitz Z."/>
            <person name="Cohen O."/>
            <person name="Gilbert J.A."/>
            <person name="Pupko T."/>
            <person name="Shuman H.A."/>
            <person name="Segal G."/>
        </authorList>
    </citation>
    <scope>NUCLEOTIDE SEQUENCE [LARGE SCALE GENOMIC DNA]</scope>
    <source>
        <strain evidence="5 7">Bercovier 4</strain>
    </source>
</reference>
<evidence type="ECO:0000256" key="2">
    <source>
        <dbReference type="ARBA" id="ARBA00023004"/>
    </source>
</evidence>
<dbReference type="PANTHER" id="PTHR30295">
    <property type="entry name" value="BACTERIOFERRITIN"/>
    <property type="match status" value="1"/>
</dbReference>
<protein>
    <submittedName>
        <fullName evidence="6">Bacterioferritin</fullName>
    </submittedName>
    <submittedName>
        <fullName evidence="5">DNA protection during starvation protein</fullName>
        <ecNumber evidence="5">1.16.-.-</ecNumber>
    </submittedName>
</protein>
<name>A0A0W0WSM8_9GAMM</name>
<gene>
    <name evidence="5" type="primary">dps</name>
    <name evidence="6" type="ORF">E3983_08740</name>
    <name evidence="5" type="ORF">Lisr_0018</name>
</gene>
<organism evidence="5 7">
    <name type="scientific">Legionella israelensis</name>
    <dbReference type="NCBI Taxonomy" id="454"/>
    <lineage>
        <taxon>Bacteria</taxon>
        <taxon>Pseudomonadati</taxon>
        <taxon>Pseudomonadota</taxon>
        <taxon>Gammaproteobacteria</taxon>
        <taxon>Legionellales</taxon>
        <taxon>Legionellaceae</taxon>
        <taxon>Legionella</taxon>
    </lineage>
</organism>